<name>A0ACD5BJN9_9PSEU</name>
<organism evidence="1 2">
    <name type="scientific">Amycolatopsis coloradensis</name>
    <dbReference type="NCBI Taxonomy" id="76021"/>
    <lineage>
        <taxon>Bacteria</taxon>
        <taxon>Bacillati</taxon>
        <taxon>Actinomycetota</taxon>
        <taxon>Actinomycetes</taxon>
        <taxon>Pseudonocardiales</taxon>
        <taxon>Pseudonocardiaceae</taxon>
        <taxon>Amycolatopsis</taxon>
    </lineage>
</organism>
<dbReference type="EMBL" id="CP150484">
    <property type="protein sequence ID" value="WYW19457.1"/>
    <property type="molecule type" value="Genomic_DNA"/>
</dbReference>
<evidence type="ECO:0000313" key="2">
    <source>
        <dbReference type="Proteomes" id="UP001456344"/>
    </source>
</evidence>
<sequence length="269" mass="29238">MNAVHVSVAQIPPIHDSDDKVFTTRDAVIVLDGASAHAPVPVNPSTYAHSLGGHLRDRLDDDPDIDLADALADAITATTIQLGLTAGRSPSSTVTTLRHRDDHVDVLMLGDNLVIAPGRTITDPRLDHLDIPERRQYKQRLAAGTGFDDTHRGLLVTLQRRQAARRNRPGGYWIAETDPAAAYQAIRATIPVDEIPWAIVATDGAYTPMEHLGITDWPAISAMTAADLHDILTRCHTWEGDADPGGRTLPRAKRHDDKTLAAVRIQPQA</sequence>
<accession>A0ACD5BJN9</accession>
<gene>
    <name evidence="1" type="ORF">LCL61_28330</name>
</gene>
<proteinExistence type="predicted"/>
<keyword evidence="2" id="KW-1185">Reference proteome</keyword>
<dbReference type="Proteomes" id="UP001456344">
    <property type="component" value="Chromosome"/>
</dbReference>
<reference evidence="1" key="1">
    <citation type="submission" date="2023-10" db="EMBL/GenBank/DDBJ databases">
        <title>Whole genome sequencing of actinobacterial strain Amycolatopsis sp. (BCA-696) identifies the underlying plant growth-promoting genes.</title>
        <authorList>
            <person name="Gandham P."/>
            <person name="Vadla N."/>
            <person name="Saji A."/>
            <person name="Srinivas V."/>
            <person name="Ruperao P."/>
            <person name="Selvanayagam S."/>
            <person name="Saxena R.K."/>
            <person name="Rathore A."/>
            <person name="Gopalakrishnan S."/>
            <person name="Thakur V."/>
        </authorList>
    </citation>
    <scope>NUCLEOTIDE SEQUENCE</scope>
    <source>
        <strain evidence="1">BCA-696</strain>
    </source>
</reference>
<protein>
    <submittedName>
        <fullName evidence="1">Uncharacterized protein</fullName>
    </submittedName>
</protein>
<evidence type="ECO:0000313" key="1">
    <source>
        <dbReference type="EMBL" id="WYW19457.1"/>
    </source>
</evidence>